<dbReference type="Proteomes" id="UP000293195">
    <property type="component" value="Unassembled WGS sequence"/>
</dbReference>
<keyword evidence="2" id="KW-0521">NADP</keyword>
<accession>A0A4Q4P2P4</accession>
<evidence type="ECO:0000313" key="5">
    <source>
        <dbReference type="EMBL" id="RYN88441.1"/>
    </source>
</evidence>
<dbReference type="InterPro" id="IPR020904">
    <property type="entry name" value="Sc_DH/Rdtase_CS"/>
</dbReference>
<name>A0A4Q4P2P4_9PLEO</name>
<dbReference type="GO" id="GO:0016491">
    <property type="term" value="F:oxidoreductase activity"/>
    <property type="evidence" value="ECO:0007669"/>
    <property type="project" value="UniProtKB-KW"/>
</dbReference>
<reference evidence="6 7" key="2">
    <citation type="journal article" date="2019" name="bioRxiv">
        <title>Genomics, evolutionary history and diagnostics of the Alternaria alternata species group including apple and Asian pear pathotypes.</title>
        <authorList>
            <person name="Armitage A.D."/>
            <person name="Cockerton H.M."/>
            <person name="Sreenivasaprasad S."/>
            <person name="Woodhall J.W."/>
            <person name="Lane C.R."/>
            <person name="Harrison R.J."/>
            <person name="Clarkson J.P."/>
        </authorList>
    </citation>
    <scope>NUCLEOTIDE SEQUENCE [LARGE SCALE GENOMIC DNA]</scope>
    <source>
        <strain evidence="6">FERA 1082</strain>
        <strain evidence="7">FERA 635</strain>
    </source>
</reference>
<dbReference type="InterPro" id="IPR002347">
    <property type="entry name" value="SDR_fam"/>
</dbReference>
<evidence type="ECO:0000313" key="7">
    <source>
        <dbReference type="Proteomes" id="UP000293195"/>
    </source>
</evidence>
<dbReference type="PROSITE" id="PS00061">
    <property type="entry name" value="ADH_SHORT"/>
    <property type="match status" value="1"/>
</dbReference>
<dbReference type="Pfam" id="PF00106">
    <property type="entry name" value="adh_short"/>
    <property type="match status" value="1"/>
</dbReference>
<dbReference type="SUPFAM" id="SSF51735">
    <property type="entry name" value="NAD(P)-binding Rossmann-fold domains"/>
    <property type="match status" value="1"/>
</dbReference>
<comment type="caution">
    <text evidence="4">The sequence shown here is derived from an EMBL/GenBank/DDBJ whole genome shotgun (WGS) entry which is preliminary data.</text>
</comment>
<evidence type="ECO:0000256" key="1">
    <source>
        <dbReference type="ARBA" id="ARBA00006484"/>
    </source>
</evidence>
<dbReference type="PANTHER" id="PTHR43180:SF80">
    <property type="entry name" value="NAD(P)-BINDING PROTEIN"/>
    <property type="match status" value="1"/>
</dbReference>
<evidence type="ECO:0000256" key="2">
    <source>
        <dbReference type="ARBA" id="ARBA00022857"/>
    </source>
</evidence>
<dbReference type="PANTHER" id="PTHR43180">
    <property type="entry name" value="3-OXOACYL-(ACYL-CARRIER-PROTEIN) REDUCTASE (AFU_ORTHOLOGUE AFUA_6G11210)"/>
    <property type="match status" value="1"/>
</dbReference>
<dbReference type="OrthoDB" id="37659at2759"/>
<dbReference type="InterPro" id="IPR036291">
    <property type="entry name" value="NAD(P)-bd_dom_sf"/>
</dbReference>
<gene>
    <name evidence="4" type="ORF">AA0114_g8890</name>
    <name evidence="5" type="ORF">AA0119_g11841</name>
</gene>
<proteinExistence type="inferred from homology"/>
<reference evidence="5" key="1">
    <citation type="submission" date="2017-10" db="EMBL/GenBank/DDBJ databases">
        <authorList>
            <person name="Armitage A.D."/>
            <person name="Barbara D.J."/>
            <person name="Woodhall J.W."/>
            <person name="Sreenivasaprasad S."/>
            <person name="Lane C.R."/>
            <person name="Clarkson J.P."/>
            <person name="Harrison R.J."/>
        </authorList>
    </citation>
    <scope>NUCLEOTIDE SEQUENCE</scope>
    <source>
        <strain evidence="5">FERA 635</strain>
    </source>
</reference>
<sequence length="302" mass="32497">MTSLKIQEGDIPQLEGTVAVISGASSGIGLATAKLLATKGATVYNLDIDKPEETTPRVTYIRCDISSWADLLAAFATTGPPHIAVANAGIDEDGTYMTDSYDDYGNLLEPSYKIIDVNLRGTLNFIKISLHSMKKNTIAGSIVITSSATAYLPEQTLPVYSGTKAALINYMRAMRSLIRDSNITINAVVPAATITKLLPMDLAGPILAAGLPVSTAEFVALAVAYSAVAQESRKVQGYGKDGCEWIQRPGRWNGRTILTLGDSFTELEESLSECRGVWFGHENLEKTKMQQAATDFRDVPRG</sequence>
<evidence type="ECO:0000256" key="3">
    <source>
        <dbReference type="ARBA" id="ARBA00023002"/>
    </source>
</evidence>
<evidence type="ECO:0000313" key="4">
    <source>
        <dbReference type="EMBL" id="RYN45620.1"/>
    </source>
</evidence>
<dbReference type="PRINTS" id="PR00081">
    <property type="entry name" value="GDHRDH"/>
</dbReference>
<keyword evidence="7" id="KW-1185">Reference proteome</keyword>
<dbReference type="AlphaFoldDB" id="A0A4Q4P2P4"/>
<organism evidence="4 6">
    <name type="scientific">Alternaria tenuissima</name>
    <dbReference type="NCBI Taxonomy" id="119927"/>
    <lineage>
        <taxon>Eukaryota</taxon>
        <taxon>Fungi</taxon>
        <taxon>Dikarya</taxon>
        <taxon>Ascomycota</taxon>
        <taxon>Pezizomycotina</taxon>
        <taxon>Dothideomycetes</taxon>
        <taxon>Pleosporomycetidae</taxon>
        <taxon>Pleosporales</taxon>
        <taxon>Pleosporineae</taxon>
        <taxon>Pleosporaceae</taxon>
        <taxon>Alternaria</taxon>
        <taxon>Alternaria sect. Alternaria</taxon>
        <taxon>Alternaria alternata complex</taxon>
    </lineage>
</organism>
<evidence type="ECO:0000313" key="6">
    <source>
        <dbReference type="Proteomes" id="UP000292402"/>
    </source>
</evidence>
<dbReference type="Gene3D" id="3.40.50.720">
    <property type="entry name" value="NAD(P)-binding Rossmann-like Domain"/>
    <property type="match status" value="1"/>
</dbReference>
<dbReference type="Proteomes" id="UP000292402">
    <property type="component" value="Unassembled WGS sequence"/>
</dbReference>
<dbReference type="EMBL" id="PDXA01000033">
    <property type="protein sequence ID" value="RYN45620.1"/>
    <property type="molecule type" value="Genomic_DNA"/>
</dbReference>
<dbReference type="EMBL" id="PDXF01000097">
    <property type="protein sequence ID" value="RYN88441.1"/>
    <property type="molecule type" value="Genomic_DNA"/>
</dbReference>
<reference evidence="4" key="3">
    <citation type="journal article" date="2019" name="J. ISSAAS">
        <title>Genomics, evolutionary history and diagnostics of the Alternaria alternata species group including apple and Asian pear pathotypes.</title>
        <authorList>
            <person name="Armitage A.D."/>
            <person name="Cockerton H.M."/>
            <person name="Sreenivasaprasad S."/>
            <person name="Woodhall J."/>
            <person name="Lane C."/>
            <person name="Harrison R.J."/>
            <person name="Clarkson J.P."/>
        </authorList>
    </citation>
    <scope>NUCLEOTIDE SEQUENCE</scope>
    <source>
        <strain evidence="4">FERA 1082</strain>
    </source>
</reference>
<keyword evidence="3" id="KW-0560">Oxidoreductase</keyword>
<protein>
    <submittedName>
        <fullName evidence="4">Uncharacterized protein</fullName>
    </submittedName>
</protein>
<comment type="similarity">
    <text evidence="1">Belongs to the short-chain dehydrogenases/reductases (SDR) family.</text>
</comment>